<dbReference type="PANTHER" id="PTHR12905">
    <property type="entry name" value="METALLOPHOSPHOESTERASE"/>
    <property type="match status" value="1"/>
</dbReference>
<accession>A0A9P8NF18</accession>
<feature type="domain" description="Calcineurin-like phosphoesterase" evidence="1">
    <location>
        <begin position="7"/>
        <end position="209"/>
    </location>
</feature>
<dbReference type="OMA" id="HIHDGRG"/>
<dbReference type="SUPFAM" id="SSF56300">
    <property type="entry name" value="Metallo-dependent phosphatases"/>
    <property type="match status" value="1"/>
</dbReference>
<dbReference type="PANTHER" id="PTHR12905:SF16">
    <property type="entry name" value="SER_THR PROTEIN PHOSPHATASE FAMILY PROTEIN (AFU_ORTHOLOGUE AFUA_1G06000)"/>
    <property type="match status" value="1"/>
</dbReference>
<dbReference type="InterPro" id="IPR051693">
    <property type="entry name" value="UPF0046_metallophosphoest"/>
</dbReference>
<evidence type="ECO:0000313" key="2">
    <source>
        <dbReference type="EMBL" id="KAH1899108.1"/>
    </source>
</evidence>
<dbReference type="CDD" id="cd07379">
    <property type="entry name" value="MPP_239FB"/>
    <property type="match status" value="1"/>
</dbReference>
<name>A0A9P8NF18_ASPFM</name>
<gene>
    <name evidence="2" type="ORF">KXV57_009146</name>
</gene>
<protein>
    <recommendedName>
        <fullName evidence="1">Calcineurin-like phosphoesterase domain-containing protein</fullName>
    </recommendedName>
</protein>
<evidence type="ECO:0000313" key="3">
    <source>
        <dbReference type="Proteomes" id="UP000813423"/>
    </source>
</evidence>
<dbReference type="Proteomes" id="UP000813423">
    <property type="component" value="Unassembled WGS sequence"/>
</dbReference>
<dbReference type="InterPro" id="IPR029052">
    <property type="entry name" value="Metallo-depent_PP-like"/>
</dbReference>
<proteinExistence type="predicted"/>
<organism evidence="2 3">
    <name type="scientific">Aspergillus fumigatus</name>
    <name type="common">Neosartorya fumigata</name>
    <dbReference type="NCBI Taxonomy" id="746128"/>
    <lineage>
        <taxon>Eukaryota</taxon>
        <taxon>Fungi</taxon>
        <taxon>Dikarya</taxon>
        <taxon>Ascomycota</taxon>
        <taxon>Pezizomycotina</taxon>
        <taxon>Eurotiomycetes</taxon>
        <taxon>Eurotiomycetidae</taxon>
        <taxon>Eurotiales</taxon>
        <taxon>Aspergillaceae</taxon>
        <taxon>Aspergillus</taxon>
        <taxon>Aspergillus subgen. Fumigati</taxon>
    </lineage>
</organism>
<dbReference type="AlphaFoldDB" id="A0A9P8NF18"/>
<dbReference type="GO" id="GO:0016787">
    <property type="term" value="F:hydrolase activity"/>
    <property type="evidence" value="ECO:0007669"/>
    <property type="project" value="InterPro"/>
</dbReference>
<dbReference type="Pfam" id="PF00149">
    <property type="entry name" value="Metallophos"/>
    <property type="match status" value="1"/>
</dbReference>
<dbReference type="Gene3D" id="3.60.21.10">
    <property type="match status" value="1"/>
</dbReference>
<evidence type="ECO:0000259" key="1">
    <source>
        <dbReference type="Pfam" id="PF00149"/>
    </source>
</evidence>
<dbReference type="EMBL" id="JAIBSC010000088">
    <property type="protein sequence ID" value="KAH1899108.1"/>
    <property type="molecule type" value="Genomic_DNA"/>
</dbReference>
<dbReference type="InterPro" id="IPR004843">
    <property type="entry name" value="Calcineurin-like_PHP"/>
</dbReference>
<sequence length="370" mass="40473">MRLQKTRFVCVSDTHGYAPSEAGFKLPAGDVLIHAGDLTNQGSLSELRKTIEWISKADYEVKIIVCGNHDITLDPSFYAKYGSTFHNQRLENSEQCMEVVRAGSPSVVFLQHQSALVRLTRADGPKTIFKVFGSPYSQFTGTWAFGYESADAGALWGQIPLDADIVITHTPPHSHCDSLSTGESVGCIALRQVLSKVRPLLAVCGHVHEARGYERVKWASPSSTNAGPEQTEHQVVRDVLPPRESKKQNLVDLTGKKGERLDNDGYSVQANPNLRTASFTPSQNALLLPSIAASTSIMMPDSPQQSPNAPFSPCSSLIEDTGRGEIHPRRKETCIANAAIVASKWPHQGGKKFHPPIVVDLELPIWSELE</sequence>
<comment type="caution">
    <text evidence="2">The sequence shown here is derived from an EMBL/GenBank/DDBJ whole genome shotgun (WGS) entry which is preliminary data.</text>
</comment>
<reference evidence="2" key="1">
    <citation type="submission" date="2021-08" db="EMBL/GenBank/DDBJ databases">
        <title>Global Aspergillus fumigatus from environmental and clinical sources.</title>
        <authorList>
            <person name="Barber A."/>
            <person name="Sae-Ong T."/>
        </authorList>
    </citation>
    <scope>NUCLEOTIDE SEQUENCE</scope>
    <source>
        <strain evidence="2">NRZ-2016-071</strain>
    </source>
</reference>